<dbReference type="SUPFAM" id="SSF48403">
    <property type="entry name" value="Ankyrin repeat"/>
    <property type="match status" value="2"/>
</dbReference>
<dbReference type="PROSITE" id="PS50088">
    <property type="entry name" value="ANK_REPEAT"/>
    <property type="match status" value="17"/>
</dbReference>
<dbReference type="InterPro" id="IPR035994">
    <property type="entry name" value="Nucleoside_phosphorylase_sf"/>
</dbReference>
<accession>A0A8H4W2G1</accession>
<feature type="repeat" description="ANK" evidence="3">
    <location>
        <begin position="1028"/>
        <end position="1060"/>
    </location>
</feature>
<feature type="repeat" description="ANK" evidence="3">
    <location>
        <begin position="929"/>
        <end position="961"/>
    </location>
</feature>
<dbReference type="Gene3D" id="1.25.40.20">
    <property type="entry name" value="Ankyrin repeat-containing domain"/>
    <property type="match status" value="8"/>
</dbReference>
<dbReference type="InterPro" id="IPR036770">
    <property type="entry name" value="Ankyrin_rpt-contain_sf"/>
</dbReference>
<feature type="repeat" description="ANK" evidence="3">
    <location>
        <begin position="1193"/>
        <end position="1230"/>
    </location>
</feature>
<dbReference type="SMART" id="SM00248">
    <property type="entry name" value="ANK"/>
    <property type="match status" value="20"/>
</dbReference>
<evidence type="ECO:0000259" key="5">
    <source>
        <dbReference type="Pfam" id="PF22939"/>
    </source>
</evidence>
<keyword evidence="8" id="KW-1185">Reference proteome</keyword>
<feature type="repeat" description="ANK" evidence="3">
    <location>
        <begin position="1094"/>
        <end position="1126"/>
    </location>
</feature>
<feature type="compositionally biased region" description="Basic and acidic residues" evidence="4">
    <location>
        <begin position="21"/>
        <end position="30"/>
    </location>
</feature>
<dbReference type="PROSITE" id="PS50297">
    <property type="entry name" value="ANK_REP_REGION"/>
    <property type="match status" value="15"/>
</dbReference>
<sequence>MKRKLGIEDNLGDAPSAQKRKISDKVEPEEKKLNRDDYTVGWICPLEVEQIAAFEMLDEEHERLPQPPTDHNVYNLGSINGHNVVIASLHQPGNNPAATVVTHMSRTFPNLKFGLLVGIGGGVPVKTDNGMIRLGDVVVSKPAGGYSGVLQYDHGKAEEFHFKRTGALAPPPAVLLNAAQDLAAKRARSRKDPIIEDLKRFDTTRPYFRKYQFPGREHDHLYQPDYIHSNPQASCEECRCDSSRRVEREAYEDDDDDADEGGDISVVVHRGTIASGEWVVKNGRLRDRLAEQHSVLCFEMEGAGALSDFPCIVIRGISDYCDSHKNDRWHGYAAAVAAVYARRLFFHMPIDEVKGCVSSVIEEGVSHLIQRQDDQEHRKISEWLTRVDYAPQQNDFSARCQEGTGQWLLNSSEFTKWITQSKQTLFCPGIPGAGKTMITCAVVEHLREKFRLDSNTGIAYLYCNFRRQEGQKLADLLSSLLGQLTQRQSFISKEVKNLYERHKRERSRPSIQEILQALSGVISSFSRTFIIIDALDEYQTLVGDRARFLSDIFGLRDKTGVNIFATSRFIPEITELFKGHLSIEIRARNEDINKYLDSKMAALRPFVSRDPALQEKIKAEIISSVDGMFLLAQLRIDSLHDKLTITDIKGALKKFRKESVDSKDETNSSLLDHAYGEAMERVESQLAGFRDLAIKVLSWITCAKRQLTALELQHALAVKNDLISSCAGLITFEKESRIVRLVHYTTQKYFERTQHTWFPHAQREITTNCLDYLSFDVFSTVLPLTGKIFREWSRLYPFCKYAADQWGNHAREVQQEGSKEMEPRILQFLSRKVNIYCISQIMDSMTQWGNDDYLHILYVPEKLEMTGIHLTAYFGLKETMIILIEQGHEPNSPDSRLRTPLSLASQNGHETVASLLIKENATINAKDDVGRTALHRASRDHHPKVVQILLESGADTEVRDIDQKTALHHAAYAGHIDIVQLLLDNKAEIEARDHNKQTALHLASLNGHEWTVQVLLDNGADIEARDKERGTSLFKASYQGHVGVAQILLDNGADIEASDHDGERALHQASGKGHDRIVRMLLNKGADTEARNDYRQTALYQASEKGYEGIVRVLLDNGADIDARNKNDMTALHQASNRGQNEIVQILLDNRADTEVMNGIGETVLCLAYKRQNAVAAKLLRNNGADIHAKNEMGSTMLHICSDSNYFTESTDELMRLALDSGVDINAKDNAGETALYTAVATFKPSCGSKNIIQLLLKNGADVNIKSKSGKTALHLAVEEYYGEAEDIIRLMLEIGNNINIMNSEGDTPFFLAIRYFCKYDGDQAIVRLLLQHGPDMIRLNEKNQCEETVLHFAIRLYRRSGHEEAQLSLLTILLENSLDVDAKNRDGETALHLAFKRDNVPILRLLLEKGVGVNIKNNLGETTLHLALKEDNVPILRLLLEKGVDVNIKNYLGETALHLAVKNLDSDSKVRIAQVLIQNGVDVNMKNHFGKTALHLELARSRRNWKGGIASLLIEKKADVNIKDNSGRTALHVVVAWGRLFGDFEGIAKLLLDNGANPNEKDNNGATAFDLGYKSNRAYGRVLQQLLLEKGGLILDS</sequence>
<dbReference type="SUPFAM" id="SSF53167">
    <property type="entry name" value="Purine and uridine phosphorylases"/>
    <property type="match status" value="1"/>
</dbReference>
<feature type="repeat" description="ANK" evidence="3">
    <location>
        <begin position="896"/>
        <end position="928"/>
    </location>
</feature>
<feature type="repeat" description="ANK" evidence="3">
    <location>
        <begin position="1490"/>
        <end position="1526"/>
    </location>
</feature>
<feature type="repeat" description="ANK" evidence="3">
    <location>
        <begin position="962"/>
        <end position="994"/>
    </location>
</feature>
<dbReference type="Gene3D" id="3.40.50.1580">
    <property type="entry name" value="Nucleoside phosphorylase domain"/>
    <property type="match status" value="1"/>
</dbReference>
<feature type="repeat" description="ANK" evidence="3">
    <location>
        <begin position="1527"/>
        <end position="1564"/>
    </location>
</feature>
<evidence type="ECO:0000256" key="4">
    <source>
        <dbReference type="SAM" id="MobiDB-lite"/>
    </source>
</evidence>
<feature type="repeat" description="ANK" evidence="3">
    <location>
        <begin position="1160"/>
        <end position="1192"/>
    </location>
</feature>
<comment type="caution">
    <text evidence="7">The sequence shown here is derived from an EMBL/GenBank/DDBJ whole genome shotgun (WGS) entry which is preliminary data.</text>
</comment>
<evidence type="ECO:0000313" key="7">
    <source>
        <dbReference type="EMBL" id="KAF4631257.1"/>
    </source>
</evidence>
<dbReference type="OrthoDB" id="195446at2759"/>
<evidence type="ECO:0000256" key="1">
    <source>
        <dbReference type="ARBA" id="ARBA00022737"/>
    </source>
</evidence>
<evidence type="ECO:0000256" key="3">
    <source>
        <dbReference type="PROSITE-ProRule" id="PRU00023"/>
    </source>
</evidence>
<name>A0A8H4W2G1_9HELO</name>
<dbReference type="GO" id="GO:0003824">
    <property type="term" value="F:catalytic activity"/>
    <property type="evidence" value="ECO:0007669"/>
    <property type="project" value="InterPro"/>
</dbReference>
<dbReference type="PANTHER" id="PTHR24123:SF33">
    <property type="entry name" value="PROTEIN HOS4"/>
    <property type="match status" value="1"/>
</dbReference>
<feature type="repeat" description="ANK" evidence="3">
    <location>
        <begin position="1453"/>
        <end position="1489"/>
    </location>
</feature>
<organism evidence="7 8">
    <name type="scientific">Cudoniella acicularis</name>
    <dbReference type="NCBI Taxonomy" id="354080"/>
    <lineage>
        <taxon>Eukaryota</taxon>
        <taxon>Fungi</taxon>
        <taxon>Dikarya</taxon>
        <taxon>Ascomycota</taxon>
        <taxon>Pezizomycotina</taxon>
        <taxon>Leotiomycetes</taxon>
        <taxon>Helotiales</taxon>
        <taxon>Tricladiaceae</taxon>
        <taxon>Cudoniella</taxon>
    </lineage>
</organism>
<feature type="region of interest" description="Disordered" evidence="4">
    <location>
        <begin position="1"/>
        <end position="30"/>
    </location>
</feature>
<proteinExistence type="predicted"/>
<evidence type="ECO:0000259" key="6">
    <source>
        <dbReference type="Pfam" id="PF24883"/>
    </source>
</evidence>
<dbReference type="InterPro" id="IPR054471">
    <property type="entry name" value="GPIID_WHD"/>
</dbReference>
<feature type="repeat" description="ANK" evidence="3">
    <location>
        <begin position="1269"/>
        <end position="1304"/>
    </location>
</feature>
<dbReference type="Proteomes" id="UP000566819">
    <property type="component" value="Unassembled WGS sequence"/>
</dbReference>
<dbReference type="Pfam" id="PF12796">
    <property type="entry name" value="Ank_2"/>
    <property type="match status" value="6"/>
</dbReference>
<keyword evidence="1" id="KW-0677">Repeat</keyword>
<feature type="domain" description="Nephrocystin 3-like N-terminal" evidence="6">
    <location>
        <begin position="403"/>
        <end position="568"/>
    </location>
</feature>
<dbReference type="InterPro" id="IPR002110">
    <property type="entry name" value="Ankyrin_rpt"/>
</dbReference>
<dbReference type="Pfam" id="PF00023">
    <property type="entry name" value="Ank"/>
    <property type="match status" value="1"/>
</dbReference>
<evidence type="ECO:0000256" key="2">
    <source>
        <dbReference type="ARBA" id="ARBA00023043"/>
    </source>
</evidence>
<feature type="repeat" description="ANK" evidence="3">
    <location>
        <begin position="1231"/>
        <end position="1268"/>
    </location>
</feature>
<gene>
    <name evidence="7" type="ORF">G7Y89_g6873</name>
</gene>
<dbReference type="PANTHER" id="PTHR24123">
    <property type="entry name" value="ANKYRIN REPEAT-CONTAINING"/>
    <property type="match status" value="1"/>
</dbReference>
<dbReference type="GO" id="GO:0009116">
    <property type="term" value="P:nucleoside metabolic process"/>
    <property type="evidence" value="ECO:0007669"/>
    <property type="project" value="InterPro"/>
</dbReference>
<dbReference type="Pfam" id="PF24883">
    <property type="entry name" value="NPHP3_N"/>
    <property type="match status" value="1"/>
</dbReference>
<dbReference type="InterPro" id="IPR027417">
    <property type="entry name" value="P-loop_NTPase"/>
</dbReference>
<keyword evidence="2 3" id="KW-0040">ANK repeat</keyword>
<feature type="repeat" description="ANK" evidence="3">
    <location>
        <begin position="1061"/>
        <end position="1093"/>
    </location>
</feature>
<protein>
    <submittedName>
        <fullName evidence="7">Uncharacterized protein</fullName>
    </submittedName>
</protein>
<dbReference type="EMBL" id="JAAMPI010000461">
    <property type="protein sequence ID" value="KAF4631257.1"/>
    <property type="molecule type" value="Genomic_DNA"/>
</dbReference>
<feature type="repeat" description="ANK" evidence="3">
    <location>
        <begin position="1127"/>
        <end position="1159"/>
    </location>
</feature>
<feature type="repeat" description="ANK" evidence="3">
    <location>
        <begin position="995"/>
        <end position="1027"/>
    </location>
</feature>
<dbReference type="SUPFAM" id="SSF52540">
    <property type="entry name" value="P-loop containing nucleoside triphosphate hydrolases"/>
    <property type="match status" value="1"/>
</dbReference>
<evidence type="ECO:0000313" key="8">
    <source>
        <dbReference type="Proteomes" id="UP000566819"/>
    </source>
</evidence>
<feature type="repeat" description="ANK" evidence="3">
    <location>
        <begin position="1420"/>
        <end position="1452"/>
    </location>
</feature>
<dbReference type="PRINTS" id="PR01415">
    <property type="entry name" value="ANKYRIN"/>
</dbReference>
<dbReference type="InterPro" id="IPR051165">
    <property type="entry name" value="Multifunctional_ANK_Repeat"/>
</dbReference>
<dbReference type="Gene3D" id="3.40.50.300">
    <property type="entry name" value="P-loop containing nucleotide triphosphate hydrolases"/>
    <property type="match status" value="1"/>
</dbReference>
<feature type="repeat" description="ANK" evidence="3">
    <location>
        <begin position="1387"/>
        <end position="1419"/>
    </location>
</feature>
<reference evidence="7 8" key="1">
    <citation type="submission" date="2020-03" db="EMBL/GenBank/DDBJ databases">
        <title>Draft Genome Sequence of Cudoniella acicularis.</title>
        <authorList>
            <person name="Buettner E."/>
            <person name="Kellner H."/>
        </authorList>
    </citation>
    <scope>NUCLEOTIDE SEQUENCE [LARGE SCALE GENOMIC DNA]</scope>
    <source>
        <strain evidence="7 8">DSM 108380</strain>
    </source>
</reference>
<feature type="domain" description="GPI inositol-deacylase winged helix" evidence="5">
    <location>
        <begin position="684"/>
        <end position="750"/>
    </location>
</feature>
<dbReference type="Pfam" id="PF22939">
    <property type="entry name" value="WHD_GPIID"/>
    <property type="match status" value="1"/>
</dbReference>
<dbReference type="InterPro" id="IPR056884">
    <property type="entry name" value="NPHP3-like_N"/>
</dbReference>